<evidence type="ECO:0000259" key="1">
    <source>
        <dbReference type="Pfam" id="PF01261"/>
    </source>
</evidence>
<proteinExistence type="predicted"/>
<dbReference type="Proteomes" id="UP000509322">
    <property type="component" value="Plasmid unnamed1"/>
</dbReference>
<dbReference type="InterPro" id="IPR013022">
    <property type="entry name" value="Xyl_isomerase-like_TIM-brl"/>
</dbReference>
<protein>
    <submittedName>
        <fullName evidence="2">TIM barrel protein</fullName>
    </submittedName>
</protein>
<dbReference type="PANTHER" id="PTHR12110:SF48">
    <property type="entry name" value="BLL3656 PROTEIN"/>
    <property type="match status" value="1"/>
</dbReference>
<dbReference type="AlphaFoldDB" id="A0A7H9BZ94"/>
<dbReference type="InterPro" id="IPR050312">
    <property type="entry name" value="IolE/XylAMocC-like"/>
</dbReference>
<evidence type="ECO:0000313" key="3">
    <source>
        <dbReference type="Proteomes" id="UP000509322"/>
    </source>
</evidence>
<keyword evidence="2" id="KW-0614">Plasmid</keyword>
<gene>
    <name evidence="2" type="ORF">HYQ43_21050</name>
</gene>
<feature type="domain" description="Xylose isomerase-like TIM barrel" evidence="1">
    <location>
        <begin position="22"/>
        <end position="226"/>
    </location>
</feature>
<dbReference type="InterPro" id="IPR036237">
    <property type="entry name" value="Xyl_isomerase-like_sf"/>
</dbReference>
<sequence length="265" mass="28556">MAERILTLHQLSLRDTDPVALVRAAAAAGFPFVTVFLHPPAPQLDIFPRLLPGAPTRAFVQAMRAEGVQVHNVEALPFSGRTDPADYLPVLDHAAEIGARRATVLVYDRDLPRASDRLSQTCDAAAARGIALSIEFMAFSSLRTVGEAADFVRQSGHAKLSLLVDPLHLARTGGSPAQLGALADTIGALQFCDAMLAPPEDAFREAVEDREIPGEGELPLQALLDATDPGLPLDVEVPMLRLEKQGLDPIARAQLLKRALLRYRL</sequence>
<accession>A0A7H9BZ94</accession>
<dbReference type="PANTHER" id="PTHR12110">
    <property type="entry name" value="HYDROXYPYRUVATE ISOMERASE"/>
    <property type="match status" value="1"/>
</dbReference>
<dbReference type="SUPFAM" id="SSF51658">
    <property type="entry name" value="Xylose isomerase-like"/>
    <property type="match status" value="1"/>
</dbReference>
<name>A0A7H9BZ94_PARPN</name>
<dbReference type="RefSeq" id="WP_074990668.1">
    <property type="nucleotide sequence ID" value="NZ_CP038205.1"/>
</dbReference>
<reference evidence="2 3" key="1">
    <citation type="submission" date="2020-07" db="EMBL/GenBank/DDBJ databases">
        <title>The complete genome of Paracoccus pantotrophus ACCC 10489.</title>
        <authorList>
            <person name="Si Y."/>
        </authorList>
    </citation>
    <scope>NUCLEOTIDE SEQUENCE [LARGE SCALE GENOMIC DNA]</scope>
    <source>
        <strain evidence="2 3">ACCC10489</strain>
        <plasmid evidence="2 3">unnamed1</plasmid>
    </source>
</reference>
<evidence type="ECO:0000313" key="2">
    <source>
        <dbReference type="EMBL" id="QLH16707.1"/>
    </source>
</evidence>
<dbReference type="Gene3D" id="3.20.20.150">
    <property type="entry name" value="Divalent-metal-dependent TIM barrel enzymes"/>
    <property type="match status" value="1"/>
</dbReference>
<dbReference type="EMBL" id="CP058691">
    <property type="protein sequence ID" value="QLH16707.1"/>
    <property type="molecule type" value="Genomic_DNA"/>
</dbReference>
<geneLocation type="plasmid" evidence="2 3">
    <name>unnamed1</name>
</geneLocation>
<dbReference type="Pfam" id="PF01261">
    <property type="entry name" value="AP_endonuc_2"/>
    <property type="match status" value="1"/>
</dbReference>
<organism evidence="2 3">
    <name type="scientific">Paracoccus pantotrophus</name>
    <name type="common">Thiosphaera pantotropha</name>
    <dbReference type="NCBI Taxonomy" id="82367"/>
    <lineage>
        <taxon>Bacteria</taxon>
        <taxon>Pseudomonadati</taxon>
        <taxon>Pseudomonadota</taxon>
        <taxon>Alphaproteobacteria</taxon>
        <taxon>Rhodobacterales</taxon>
        <taxon>Paracoccaceae</taxon>
        <taxon>Paracoccus</taxon>
    </lineage>
</organism>